<dbReference type="RefSeq" id="WP_344009271.1">
    <property type="nucleotide sequence ID" value="NZ_BAAAMY010000014.1"/>
</dbReference>
<dbReference type="SUPFAM" id="SSF56300">
    <property type="entry name" value="Metallo-dependent phosphatases"/>
    <property type="match status" value="1"/>
</dbReference>
<sequence>MHQTSLPRALVTAAGLVVLTLAAAVPGATSAAPASTGARTEAATVDDQRAPVTRGPYDEPVHTFVSAPDLFNADVADVRVAESYRSGAPNSWNAHWAATVDNVFGQLAAYGADSYLVAGDLVNGRWHRDRGNTGTFGPGRTTAEKLARIRRAGAVYYGAWRRFWTDAGVPMSRVHAAVGDHEVGDNPWNAGDDQLRAFWTYKKTFARHFTTRGGTGHRYPMHPRGTVFDDTAYATYLAGGRVLLVTVDVFDKRDGAIRTGHVDRAQLAWLDRTLAAAPASTTILVQGHTPALEPVRRRNGGGPSTAYGEGTAFWQTLTRHDVDLYLAGEVHDFTAVQRGGGPVQLTHGGYAGGGRTDYVVGDVLDDGSIEIDARSIDVVSRSTERIWQTGGEITAALRLAPTSRSVGTLVIDPSGRITERSGCLAAWDGRQEDGCTTW</sequence>
<evidence type="ECO:0000313" key="4">
    <source>
        <dbReference type="EMBL" id="GAA1930976.1"/>
    </source>
</evidence>
<dbReference type="InterPro" id="IPR029052">
    <property type="entry name" value="Metallo-depent_PP-like"/>
</dbReference>
<comment type="caution">
    <text evidence="4">The sequence shown here is derived from an EMBL/GenBank/DDBJ whole genome shotgun (WGS) entry which is preliminary data.</text>
</comment>
<dbReference type="InterPro" id="IPR004843">
    <property type="entry name" value="Calcineurin-like_PHP"/>
</dbReference>
<dbReference type="Proteomes" id="UP001501612">
    <property type="component" value="Unassembled WGS sequence"/>
</dbReference>
<dbReference type="Gene3D" id="3.60.21.10">
    <property type="match status" value="1"/>
</dbReference>
<feature type="chain" id="PRO_5045081954" description="Calcineurin-like phosphoesterase domain-containing protein" evidence="2">
    <location>
        <begin position="32"/>
        <end position="438"/>
    </location>
</feature>
<keyword evidence="2" id="KW-0732">Signal</keyword>
<evidence type="ECO:0000313" key="5">
    <source>
        <dbReference type="Proteomes" id="UP001501612"/>
    </source>
</evidence>
<feature type="region of interest" description="Disordered" evidence="1">
    <location>
        <begin position="30"/>
        <end position="55"/>
    </location>
</feature>
<name>A0ABP5B7U5_9ACTN</name>
<protein>
    <recommendedName>
        <fullName evidence="3">Calcineurin-like phosphoesterase domain-containing protein</fullName>
    </recommendedName>
</protein>
<feature type="signal peptide" evidence="2">
    <location>
        <begin position="1"/>
        <end position="31"/>
    </location>
</feature>
<keyword evidence="5" id="KW-1185">Reference proteome</keyword>
<organism evidence="4 5">
    <name type="scientific">Nocardioides lentus</name>
    <dbReference type="NCBI Taxonomy" id="338077"/>
    <lineage>
        <taxon>Bacteria</taxon>
        <taxon>Bacillati</taxon>
        <taxon>Actinomycetota</taxon>
        <taxon>Actinomycetes</taxon>
        <taxon>Propionibacteriales</taxon>
        <taxon>Nocardioidaceae</taxon>
        <taxon>Nocardioides</taxon>
    </lineage>
</organism>
<accession>A0ABP5B7U5</accession>
<dbReference type="EMBL" id="BAAAMY010000014">
    <property type="protein sequence ID" value="GAA1930976.1"/>
    <property type="molecule type" value="Genomic_DNA"/>
</dbReference>
<reference evidence="5" key="1">
    <citation type="journal article" date="2019" name="Int. J. Syst. Evol. Microbiol.">
        <title>The Global Catalogue of Microorganisms (GCM) 10K type strain sequencing project: providing services to taxonomists for standard genome sequencing and annotation.</title>
        <authorList>
            <consortium name="The Broad Institute Genomics Platform"/>
            <consortium name="The Broad Institute Genome Sequencing Center for Infectious Disease"/>
            <person name="Wu L."/>
            <person name="Ma J."/>
        </authorList>
    </citation>
    <scope>NUCLEOTIDE SEQUENCE [LARGE SCALE GENOMIC DNA]</scope>
    <source>
        <strain evidence="5">JCM 14046</strain>
    </source>
</reference>
<proteinExistence type="predicted"/>
<gene>
    <name evidence="4" type="ORF">GCM10009737_36200</name>
</gene>
<evidence type="ECO:0000256" key="2">
    <source>
        <dbReference type="SAM" id="SignalP"/>
    </source>
</evidence>
<evidence type="ECO:0000259" key="3">
    <source>
        <dbReference type="Pfam" id="PF00149"/>
    </source>
</evidence>
<evidence type="ECO:0000256" key="1">
    <source>
        <dbReference type="SAM" id="MobiDB-lite"/>
    </source>
</evidence>
<dbReference type="Pfam" id="PF00149">
    <property type="entry name" value="Metallophos"/>
    <property type="match status" value="1"/>
</dbReference>
<feature type="domain" description="Calcineurin-like phosphoesterase" evidence="3">
    <location>
        <begin position="100"/>
        <end position="331"/>
    </location>
</feature>